<keyword evidence="4" id="KW-0378">Hydrolase</keyword>
<dbReference type="EMBL" id="JBCDNA010000003">
    <property type="protein sequence ID" value="MEL4456879.1"/>
    <property type="molecule type" value="Genomic_DNA"/>
</dbReference>
<dbReference type="InterPro" id="IPR016047">
    <property type="entry name" value="M23ase_b-sheet_dom"/>
</dbReference>
<dbReference type="Gene3D" id="2.70.70.10">
    <property type="entry name" value="Glucose Permease (Domain IIA)"/>
    <property type="match status" value="1"/>
</dbReference>
<keyword evidence="2" id="KW-1133">Transmembrane helix</keyword>
<evidence type="ECO:0000259" key="3">
    <source>
        <dbReference type="Pfam" id="PF01551"/>
    </source>
</evidence>
<name>A0ABU9L3A4_9FLAO</name>
<sequence>MEKSRKEKIKEKLTFKYRFVVLNEDTFEERFSFKLNRLNAFVFGGIFSVLLISLTILFITLTPLKEYIQGYSSSEMQKETTDLVYKVDSLNQILSVNDLYIENIQQVLKGEIKRVTFNKDSVLRQFQIDEIDFAPSSVDSLFREEVEQMDRFSVFQQAKKNTDIVFSSPIKGQITEQYDDQEKHFAVDIAVDQDTPVKTVADGTVIFTGFTADTGYVIVIEHGQGFTSIYKHNASIFKEQGALVKSGEVIASAGSTGNFSTGAHLHFELWNDGYPVNPTNYINFD</sequence>
<keyword evidence="1" id="KW-0732">Signal</keyword>
<dbReference type="PANTHER" id="PTHR21666">
    <property type="entry name" value="PEPTIDASE-RELATED"/>
    <property type="match status" value="1"/>
</dbReference>
<dbReference type="CDD" id="cd12797">
    <property type="entry name" value="M23_peptidase"/>
    <property type="match status" value="1"/>
</dbReference>
<feature type="domain" description="M23ase beta-sheet core" evidence="3">
    <location>
        <begin position="183"/>
        <end position="278"/>
    </location>
</feature>
<organism evidence="4 5">
    <name type="scientific">Lutimonas vermicola</name>
    <dbReference type="NCBI Taxonomy" id="414288"/>
    <lineage>
        <taxon>Bacteria</taxon>
        <taxon>Pseudomonadati</taxon>
        <taxon>Bacteroidota</taxon>
        <taxon>Flavobacteriia</taxon>
        <taxon>Flavobacteriales</taxon>
        <taxon>Flavobacteriaceae</taxon>
        <taxon>Lutimonas</taxon>
    </lineage>
</organism>
<evidence type="ECO:0000313" key="5">
    <source>
        <dbReference type="Proteomes" id="UP001474120"/>
    </source>
</evidence>
<evidence type="ECO:0000313" key="4">
    <source>
        <dbReference type="EMBL" id="MEL4456879.1"/>
    </source>
</evidence>
<proteinExistence type="predicted"/>
<evidence type="ECO:0000256" key="1">
    <source>
        <dbReference type="ARBA" id="ARBA00022729"/>
    </source>
</evidence>
<accession>A0ABU9L3A4</accession>
<dbReference type="RefSeq" id="WP_342161043.1">
    <property type="nucleotide sequence ID" value="NZ_JBCDNA010000003.1"/>
</dbReference>
<keyword evidence="5" id="KW-1185">Reference proteome</keyword>
<keyword evidence="2" id="KW-0472">Membrane</keyword>
<protein>
    <submittedName>
        <fullName evidence="4">M23 family metallopeptidase</fullName>
        <ecNumber evidence="4">3.4.-.-</ecNumber>
    </submittedName>
</protein>
<dbReference type="Proteomes" id="UP001474120">
    <property type="component" value="Unassembled WGS sequence"/>
</dbReference>
<dbReference type="InterPro" id="IPR011055">
    <property type="entry name" value="Dup_hybrid_motif"/>
</dbReference>
<dbReference type="PANTHER" id="PTHR21666:SF289">
    <property type="entry name" value="L-ALA--D-GLU ENDOPEPTIDASE"/>
    <property type="match status" value="1"/>
</dbReference>
<keyword evidence="2" id="KW-0812">Transmembrane</keyword>
<feature type="transmembrane region" description="Helical" evidence="2">
    <location>
        <begin position="40"/>
        <end position="61"/>
    </location>
</feature>
<reference evidence="4 5" key="1">
    <citation type="submission" date="2024-04" db="EMBL/GenBank/DDBJ databases">
        <title>whole genome sequencing of Lutimonas vermicola strain IMCC1616.</title>
        <authorList>
            <person name="Bae S.S."/>
        </authorList>
    </citation>
    <scope>NUCLEOTIDE SEQUENCE [LARGE SCALE GENOMIC DNA]</scope>
    <source>
        <strain evidence="4 5">IMCC1616</strain>
    </source>
</reference>
<gene>
    <name evidence="4" type="ORF">AABB81_13295</name>
</gene>
<dbReference type="Pfam" id="PF01551">
    <property type="entry name" value="Peptidase_M23"/>
    <property type="match status" value="1"/>
</dbReference>
<dbReference type="InterPro" id="IPR050570">
    <property type="entry name" value="Cell_wall_metabolism_enzyme"/>
</dbReference>
<comment type="caution">
    <text evidence="4">The sequence shown here is derived from an EMBL/GenBank/DDBJ whole genome shotgun (WGS) entry which is preliminary data.</text>
</comment>
<dbReference type="SUPFAM" id="SSF51261">
    <property type="entry name" value="Duplicated hybrid motif"/>
    <property type="match status" value="1"/>
</dbReference>
<evidence type="ECO:0000256" key="2">
    <source>
        <dbReference type="SAM" id="Phobius"/>
    </source>
</evidence>
<dbReference type="EC" id="3.4.-.-" evidence="4"/>
<dbReference type="GO" id="GO:0016787">
    <property type="term" value="F:hydrolase activity"/>
    <property type="evidence" value="ECO:0007669"/>
    <property type="project" value="UniProtKB-KW"/>
</dbReference>